<reference evidence="7" key="1">
    <citation type="journal article" date="2008" name="Nat. Genet.">
        <title>The Pristionchus pacificus genome provides a unique perspective on nematode lifestyle and parasitism.</title>
        <authorList>
            <person name="Dieterich C."/>
            <person name="Clifton S.W."/>
            <person name="Schuster L.N."/>
            <person name="Chinwalla A."/>
            <person name="Delehaunty K."/>
            <person name="Dinkelacker I."/>
            <person name="Fulton L."/>
            <person name="Fulton R."/>
            <person name="Godfrey J."/>
            <person name="Minx P."/>
            <person name="Mitreva M."/>
            <person name="Roeseler W."/>
            <person name="Tian H."/>
            <person name="Witte H."/>
            <person name="Yang S.P."/>
            <person name="Wilson R.K."/>
            <person name="Sommer R.J."/>
        </authorList>
    </citation>
    <scope>NUCLEOTIDE SEQUENCE [LARGE SCALE GENOMIC DNA]</scope>
    <source>
        <strain evidence="7">PS312</strain>
    </source>
</reference>
<dbReference type="OrthoDB" id="10055027at2759"/>
<reference evidence="6" key="2">
    <citation type="submission" date="2022-06" db="UniProtKB">
        <authorList>
            <consortium name="EnsemblMetazoa"/>
        </authorList>
    </citation>
    <scope>IDENTIFICATION</scope>
    <source>
        <strain evidence="6">PS312</strain>
    </source>
</reference>
<comment type="similarity">
    <text evidence="2">Belongs to the TMEM129 family.</text>
</comment>
<protein>
    <submittedName>
        <fullName evidence="6">Uncharacterized protein</fullName>
    </submittedName>
</protein>
<dbReference type="Pfam" id="PF10272">
    <property type="entry name" value="Tmpp129"/>
    <property type="match status" value="1"/>
</dbReference>
<proteinExistence type="inferred from homology"/>
<dbReference type="PANTHER" id="PTHR31322:SF2">
    <property type="entry name" value="E3 UBIQUITIN-PROTEIN LIGASE TM129"/>
    <property type="match status" value="1"/>
</dbReference>
<dbReference type="Proteomes" id="UP000005239">
    <property type="component" value="Unassembled WGS sequence"/>
</dbReference>
<sequence>MRMTVMLLFDQLFYSDGELLSLADFSSDAAGTLLMDTVAFMFGCTLILWPPPAFTACGLILENLPRPRNRGGSLLRELEIKVLFNRLYLSLLPALFVLYELVLFGYLLTAATCFLLFIQLQSLNLFYRFYKFTRGETKVAREFSIEELAIIDKITSSPAFYTHPSYSIVILLNDRFFINERRFGYSIERMTDLKLSAIESNLCVVLKRGGNDFTMILVENTKTGGSFKIHSNDLSRVREFVNVEMKCKSIHERFLERFTSYIDVNPKFIMRDTASFDACFACYQKQPDVIIKKSCIGGSCTVCACRPTWCVSCLARIFAVAQPADKPSHWMDGTAACPTCRATFCPNDVLFIIDKADL</sequence>
<keyword evidence="4" id="KW-1133">Transmembrane helix</keyword>
<dbReference type="AlphaFoldDB" id="A0A2A6C199"/>
<keyword evidence="5" id="KW-0472">Membrane</keyword>
<evidence type="ECO:0000256" key="3">
    <source>
        <dbReference type="ARBA" id="ARBA00022692"/>
    </source>
</evidence>
<keyword evidence="7" id="KW-1185">Reference proteome</keyword>
<dbReference type="GO" id="GO:0016567">
    <property type="term" value="P:protein ubiquitination"/>
    <property type="evidence" value="ECO:0007669"/>
    <property type="project" value="InterPro"/>
</dbReference>
<evidence type="ECO:0000313" key="7">
    <source>
        <dbReference type="Proteomes" id="UP000005239"/>
    </source>
</evidence>
<dbReference type="EnsemblMetazoa" id="PPA42151.1">
    <property type="protein sequence ID" value="PPA42151.1"/>
    <property type="gene ID" value="WBGene00280520"/>
</dbReference>
<dbReference type="PANTHER" id="PTHR31322">
    <property type="entry name" value="E3 UBIQUITIN-PROTEIN LIGASE TM129"/>
    <property type="match status" value="1"/>
</dbReference>
<name>A0A2A6C199_PRIPA</name>
<comment type="subcellular location">
    <subcellularLocation>
        <location evidence="1">Membrane</location>
        <topology evidence="1">Multi-pass membrane protein</topology>
    </subcellularLocation>
</comment>
<evidence type="ECO:0000256" key="4">
    <source>
        <dbReference type="ARBA" id="ARBA00022989"/>
    </source>
</evidence>
<evidence type="ECO:0000256" key="2">
    <source>
        <dbReference type="ARBA" id="ARBA00007332"/>
    </source>
</evidence>
<accession>A0A2A6C199</accession>
<keyword evidence="3" id="KW-0812">Transmembrane</keyword>
<evidence type="ECO:0000256" key="5">
    <source>
        <dbReference type="ARBA" id="ARBA00023136"/>
    </source>
</evidence>
<dbReference type="GO" id="GO:0061630">
    <property type="term" value="F:ubiquitin protein ligase activity"/>
    <property type="evidence" value="ECO:0000318"/>
    <property type="project" value="GO_Central"/>
</dbReference>
<dbReference type="InterPro" id="IPR018801">
    <property type="entry name" value="TM129"/>
</dbReference>
<dbReference type="GO" id="GO:0016020">
    <property type="term" value="C:membrane"/>
    <property type="evidence" value="ECO:0007669"/>
    <property type="project" value="UniProtKB-SubCell"/>
</dbReference>
<organism evidence="6 7">
    <name type="scientific">Pristionchus pacificus</name>
    <name type="common">Parasitic nematode worm</name>
    <dbReference type="NCBI Taxonomy" id="54126"/>
    <lineage>
        <taxon>Eukaryota</taxon>
        <taxon>Metazoa</taxon>
        <taxon>Ecdysozoa</taxon>
        <taxon>Nematoda</taxon>
        <taxon>Chromadorea</taxon>
        <taxon>Rhabditida</taxon>
        <taxon>Rhabditina</taxon>
        <taxon>Diplogasteromorpha</taxon>
        <taxon>Diplogasteroidea</taxon>
        <taxon>Neodiplogasteridae</taxon>
        <taxon>Pristionchus</taxon>
    </lineage>
</organism>
<dbReference type="GO" id="GO:0005783">
    <property type="term" value="C:endoplasmic reticulum"/>
    <property type="evidence" value="ECO:0000318"/>
    <property type="project" value="GO_Central"/>
</dbReference>
<accession>A0A8R1UW68</accession>
<gene>
    <name evidence="6" type="primary">WBGene00280520</name>
</gene>
<evidence type="ECO:0000256" key="1">
    <source>
        <dbReference type="ARBA" id="ARBA00004141"/>
    </source>
</evidence>
<evidence type="ECO:0000313" key="6">
    <source>
        <dbReference type="EnsemblMetazoa" id="PPA42151.1"/>
    </source>
</evidence>